<sequence length="45" mass="5049">MNKQCPGRDYVTLTASLIVAYLVRRYDSITGDGLTIRTVQKAMTK</sequence>
<evidence type="ECO:0000313" key="2">
    <source>
        <dbReference type="Proteomes" id="UP001154282"/>
    </source>
</evidence>
<name>A0AAV0R2Q0_9ROSI</name>
<protein>
    <recommendedName>
        <fullName evidence="3">Cytochrome P450</fullName>
    </recommendedName>
</protein>
<comment type="caution">
    <text evidence="1">The sequence shown here is derived from an EMBL/GenBank/DDBJ whole genome shotgun (WGS) entry which is preliminary data.</text>
</comment>
<evidence type="ECO:0008006" key="3">
    <source>
        <dbReference type="Google" id="ProtNLM"/>
    </source>
</evidence>
<dbReference type="AlphaFoldDB" id="A0AAV0R2Q0"/>
<reference evidence="1" key="1">
    <citation type="submission" date="2022-08" db="EMBL/GenBank/DDBJ databases">
        <authorList>
            <person name="Gutierrez-Valencia J."/>
        </authorList>
    </citation>
    <scope>NUCLEOTIDE SEQUENCE</scope>
</reference>
<dbReference type="Proteomes" id="UP001154282">
    <property type="component" value="Unassembled WGS sequence"/>
</dbReference>
<accession>A0AAV0R2Q0</accession>
<proteinExistence type="predicted"/>
<organism evidence="1 2">
    <name type="scientific">Linum tenue</name>
    <dbReference type="NCBI Taxonomy" id="586396"/>
    <lineage>
        <taxon>Eukaryota</taxon>
        <taxon>Viridiplantae</taxon>
        <taxon>Streptophyta</taxon>
        <taxon>Embryophyta</taxon>
        <taxon>Tracheophyta</taxon>
        <taxon>Spermatophyta</taxon>
        <taxon>Magnoliopsida</taxon>
        <taxon>eudicotyledons</taxon>
        <taxon>Gunneridae</taxon>
        <taxon>Pentapetalae</taxon>
        <taxon>rosids</taxon>
        <taxon>fabids</taxon>
        <taxon>Malpighiales</taxon>
        <taxon>Linaceae</taxon>
        <taxon>Linum</taxon>
    </lineage>
</organism>
<keyword evidence="2" id="KW-1185">Reference proteome</keyword>
<dbReference type="EMBL" id="CAMGYJ010000010">
    <property type="protein sequence ID" value="CAI0550869.1"/>
    <property type="molecule type" value="Genomic_DNA"/>
</dbReference>
<evidence type="ECO:0000313" key="1">
    <source>
        <dbReference type="EMBL" id="CAI0550869.1"/>
    </source>
</evidence>
<gene>
    <name evidence="1" type="ORF">LITE_LOCUS45702</name>
</gene>